<evidence type="ECO:0000313" key="6">
    <source>
        <dbReference type="Proteomes" id="UP001165085"/>
    </source>
</evidence>
<evidence type="ECO:0000256" key="4">
    <source>
        <dbReference type="SAM" id="MobiDB-lite"/>
    </source>
</evidence>
<dbReference type="OrthoDB" id="10254927at2759"/>
<dbReference type="InterPro" id="IPR002110">
    <property type="entry name" value="Ankyrin_rpt"/>
</dbReference>
<keyword evidence="6" id="KW-1185">Reference proteome</keyword>
<proteinExistence type="predicted"/>
<evidence type="ECO:0000256" key="2">
    <source>
        <dbReference type="ARBA" id="ARBA00023043"/>
    </source>
</evidence>
<dbReference type="SMART" id="SM00248">
    <property type="entry name" value="ANK"/>
    <property type="match status" value="2"/>
</dbReference>
<keyword evidence="2 3" id="KW-0040">ANK repeat</keyword>
<reference evidence="6" key="1">
    <citation type="journal article" date="2023" name="Commun. Biol.">
        <title>Genome analysis of Parmales, the sister group of diatoms, reveals the evolutionary specialization of diatoms from phago-mixotrophs to photoautotrophs.</title>
        <authorList>
            <person name="Ban H."/>
            <person name="Sato S."/>
            <person name="Yoshikawa S."/>
            <person name="Yamada K."/>
            <person name="Nakamura Y."/>
            <person name="Ichinomiya M."/>
            <person name="Sato N."/>
            <person name="Blanc-Mathieu R."/>
            <person name="Endo H."/>
            <person name="Kuwata A."/>
            <person name="Ogata H."/>
        </authorList>
    </citation>
    <scope>NUCLEOTIDE SEQUENCE [LARGE SCALE GENOMIC DNA]</scope>
    <source>
        <strain evidence="6">NIES 3701</strain>
    </source>
</reference>
<feature type="compositionally biased region" description="Low complexity" evidence="4">
    <location>
        <begin position="92"/>
        <end position="110"/>
    </location>
</feature>
<dbReference type="Pfam" id="PF12796">
    <property type="entry name" value="Ank_2"/>
    <property type="match status" value="1"/>
</dbReference>
<dbReference type="Proteomes" id="UP001165085">
    <property type="component" value="Unassembled WGS sequence"/>
</dbReference>
<dbReference type="PROSITE" id="PS50297">
    <property type="entry name" value="ANK_REP_REGION"/>
    <property type="match status" value="1"/>
</dbReference>
<evidence type="ECO:0000313" key="5">
    <source>
        <dbReference type="EMBL" id="GMH65571.1"/>
    </source>
</evidence>
<feature type="region of interest" description="Disordered" evidence="4">
    <location>
        <begin position="92"/>
        <end position="113"/>
    </location>
</feature>
<comment type="caution">
    <text evidence="5">The sequence shown here is derived from an EMBL/GenBank/DDBJ whole genome shotgun (WGS) entry which is preliminary data.</text>
</comment>
<dbReference type="PANTHER" id="PTHR24188:SF29">
    <property type="entry name" value="GH09064P"/>
    <property type="match status" value="1"/>
</dbReference>
<evidence type="ECO:0000256" key="3">
    <source>
        <dbReference type="PROSITE-ProRule" id="PRU00023"/>
    </source>
</evidence>
<organism evidence="5 6">
    <name type="scientific">Triparma strigata</name>
    <dbReference type="NCBI Taxonomy" id="1606541"/>
    <lineage>
        <taxon>Eukaryota</taxon>
        <taxon>Sar</taxon>
        <taxon>Stramenopiles</taxon>
        <taxon>Ochrophyta</taxon>
        <taxon>Bolidophyceae</taxon>
        <taxon>Parmales</taxon>
        <taxon>Triparmaceae</taxon>
        <taxon>Triparma</taxon>
    </lineage>
</organism>
<evidence type="ECO:0000256" key="1">
    <source>
        <dbReference type="ARBA" id="ARBA00022737"/>
    </source>
</evidence>
<dbReference type="PANTHER" id="PTHR24188">
    <property type="entry name" value="ANKYRIN REPEAT PROTEIN"/>
    <property type="match status" value="1"/>
</dbReference>
<name>A0A9W7A484_9STRA</name>
<dbReference type="PROSITE" id="PS50088">
    <property type="entry name" value="ANK_REPEAT"/>
    <property type="match status" value="1"/>
</dbReference>
<dbReference type="InterPro" id="IPR036770">
    <property type="entry name" value="Ankyrin_rpt-contain_sf"/>
</dbReference>
<dbReference type="Gene3D" id="1.25.40.20">
    <property type="entry name" value="Ankyrin repeat-containing domain"/>
    <property type="match status" value="1"/>
</dbReference>
<dbReference type="SUPFAM" id="SSF48403">
    <property type="entry name" value="Ankyrin repeat"/>
    <property type="match status" value="1"/>
</dbReference>
<dbReference type="EMBL" id="BRXY01000102">
    <property type="protein sequence ID" value="GMH65571.1"/>
    <property type="molecule type" value="Genomic_DNA"/>
</dbReference>
<keyword evidence="1" id="KW-0677">Repeat</keyword>
<sequence>MEGSGFNNGLNLKSWGVSWYLPQPPHRRKEARLCLAVFGLVLLKAPINAPGQTTVLELGTDHLFIMNDSFRAQRAAQQDAASKLEASLSHLTSTSSLSPPSTPPKKSLSPQEQLDEDFRISCGAYVKNRAKPGIRCKYDLESAQSLLSVGANINGRDPDGWTALHWASCEGYIPAAKWLLRNNADLDVGDNDGCTALWVTGYNNQYSSAMLLLWGGADVGVKGKSVGTSLCKASIAARSKRNPTVAEAIETEEDLRSNDGERWEKQVRGEGGDFEQYRTDMKAAITAFKTKSMKF</sequence>
<accession>A0A9W7A484</accession>
<feature type="repeat" description="ANK" evidence="3">
    <location>
        <begin position="159"/>
        <end position="191"/>
    </location>
</feature>
<protein>
    <submittedName>
        <fullName evidence="5">Uncharacterized protein</fullName>
    </submittedName>
</protein>
<gene>
    <name evidence="5" type="ORF">TrST_g8425</name>
</gene>
<dbReference type="AlphaFoldDB" id="A0A9W7A484"/>